<dbReference type="RefSeq" id="WP_169939657.1">
    <property type="nucleotide sequence ID" value="NZ_CP048833.1"/>
</dbReference>
<proteinExistence type="predicted"/>
<sequence>MTNRSGAIPMECQFPQVRERLNGRRFVLAHLSPQSTEEQAVFSFSVEGDEIWGSFRGGKIGNGNVYGKARGPDSLELLYHCTTIDGEELAGWSRGKVKATPSGETILYMAWGWLSAVTGGEEPTYIELNH</sequence>
<evidence type="ECO:0000313" key="1">
    <source>
        <dbReference type="EMBL" id="QJP10012.1"/>
    </source>
</evidence>
<dbReference type="AlphaFoldDB" id="A0A7Z3BP30"/>
<dbReference type="EMBL" id="CP048833">
    <property type="protein sequence ID" value="QJP10012.1"/>
    <property type="molecule type" value="Genomic_DNA"/>
</dbReference>
<keyword evidence="2" id="KW-1185">Reference proteome</keyword>
<dbReference type="Pfam" id="PF26421">
    <property type="entry name" value="Avidin_like"/>
    <property type="match status" value="1"/>
</dbReference>
<dbReference type="Proteomes" id="UP000502549">
    <property type="component" value="Chromosome"/>
</dbReference>
<gene>
    <name evidence="1" type="ORF">G4G71_19730</name>
</gene>
<name>A0A7Z3BP30_9PSED</name>
<organism evidence="1 2">
    <name type="scientific">Pseudomonas multiresinivorans</name>
    <dbReference type="NCBI Taxonomy" id="95301"/>
    <lineage>
        <taxon>Bacteria</taxon>
        <taxon>Pseudomonadati</taxon>
        <taxon>Pseudomonadota</taxon>
        <taxon>Gammaproteobacteria</taxon>
        <taxon>Pseudomonadales</taxon>
        <taxon>Pseudomonadaceae</taxon>
        <taxon>Pseudomonas</taxon>
    </lineage>
</organism>
<protein>
    <submittedName>
        <fullName evidence="1">Uncharacterized protein</fullName>
    </submittedName>
</protein>
<accession>A0A7Z3BP30</accession>
<dbReference type="KEGG" id="pmui:G4G71_19730"/>
<dbReference type="InterPro" id="IPR058595">
    <property type="entry name" value="Avidin-like"/>
</dbReference>
<reference evidence="1 2" key="1">
    <citation type="submission" date="2020-02" db="EMBL/GenBank/DDBJ databases">
        <title>Complete genome sequence of Pseudomonas multiresinivorans ORNL1.</title>
        <authorList>
            <person name="Podar M."/>
        </authorList>
    </citation>
    <scope>NUCLEOTIDE SEQUENCE [LARGE SCALE GENOMIC DNA]</scope>
    <source>
        <strain evidence="2">populi</strain>
    </source>
</reference>
<evidence type="ECO:0000313" key="2">
    <source>
        <dbReference type="Proteomes" id="UP000502549"/>
    </source>
</evidence>